<feature type="active site" evidence="7">
    <location>
        <position position="94"/>
    </location>
</feature>
<dbReference type="InterPro" id="IPR001525">
    <property type="entry name" value="C5_MeTfrase"/>
</dbReference>
<evidence type="ECO:0000313" key="10">
    <source>
        <dbReference type="Proteomes" id="UP000092544"/>
    </source>
</evidence>
<dbReference type="SUPFAM" id="SSF53335">
    <property type="entry name" value="S-adenosyl-L-methionine-dependent methyltransferases"/>
    <property type="match status" value="1"/>
</dbReference>
<keyword evidence="10" id="KW-1185">Reference proteome</keyword>
<gene>
    <name evidence="9" type="primary">hhaIM</name>
    <name evidence="9" type="ORF">MSP8886_02731</name>
</gene>
<evidence type="ECO:0000256" key="5">
    <source>
        <dbReference type="ARBA" id="ARBA00022747"/>
    </source>
</evidence>
<accession>A0A1A8TLL0</accession>
<evidence type="ECO:0000256" key="7">
    <source>
        <dbReference type="PROSITE-ProRule" id="PRU01016"/>
    </source>
</evidence>
<dbReference type="GO" id="GO:0003886">
    <property type="term" value="F:DNA (cytosine-5-)-methyltransferase activity"/>
    <property type="evidence" value="ECO:0007669"/>
    <property type="project" value="UniProtKB-EC"/>
</dbReference>
<dbReference type="Pfam" id="PF00145">
    <property type="entry name" value="DNA_methylase"/>
    <property type="match status" value="1"/>
</dbReference>
<comment type="catalytic activity">
    <reaction evidence="6">
        <text>a 2'-deoxycytidine in DNA + S-adenosyl-L-methionine = a 5-methyl-2'-deoxycytidine in DNA + S-adenosyl-L-homocysteine + H(+)</text>
        <dbReference type="Rhea" id="RHEA:13681"/>
        <dbReference type="Rhea" id="RHEA-COMP:11369"/>
        <dbReference type="Rhea" id="RHEA-COMP:11370"/>
        <dbReference type="ChEBI" id="CHEBI:15378"/>
        <dbReference type="ChEBI" id="CHEBI:57856"/>
        <dbReference type="ChEBI" id="CHEBI:59789"/>
        <dbReference type="ChEBI" id="CHEBI:85452"/>
        <dbReference type="ChEBI" id="CHEBI:85454"/>
        <dbReference type="EC" id="2.1.1.37"/>
    </reaction>
</comment>
<dbReference type="EMBL" id="FLOB01000006">
    <property type="protein sequence ID" value="SBS33367.1"/>
    <property type="molecule type" value="Genomic_DNA"/>
</dbReference>
<keyword evidence="3 7" id="KW-0808">Transferase</keyword>
<name>A0A1A8TLL0_9GAMM</name>
<evidence type="ECO:0000256" key="4">
    <source>
        <dbReference type="ARBA" id="ARBA00022691"/>
    </source>
</evidence>
<protein>
    <recommendedName>
        <fullName evidence="1">DNA (cytosine-5-)-methyltransferase</fullName>
        <ecNumber evidence="1">2.1.1.37</ecNumber>
    </recommendedName>
</protein>
<dbReference type="InterPro" id="IPR050750">
    <property type="entry name" value="C5-MTase"/>
</dbReference>
<organism evidence="9 10">
    <name type="scientific">Marinomonas spartinae</name>
    <dbReference type="NCBI Taxonomy" id="1792290"/>
    <lineage>
        <taxon>Bacteria</taxon>
        <taxon>Pseudomonadati</taxon>
        <taxon>Pseudomonadota</taxon>
        <taxon>Gammaproteobacteria</taxon>
        <taxon>Oceanospirillales</taxon>
        <taxon>Oceanospirillaceae</taxon>
        <taxon>Marinomonas</taxon>
    </lineage>
</organism>
<evidence type="ECO:0000256" key="3">
    <source>
        <dbReference type="ARBA" id="ARBA00022679"/>
    </source>
</evidence>
<dbReference type="RefSeq" id="WP_217491349.1">
    <property type="nucleotide sequence ID" value="NZ_FLOB01000006.1"/>
</dbReference>
<keyword evidence="4 7" id="KW-0949">S-adenosyl-L-methionine</keyword>
<dbReference type="PANTHER" id="PTHR46098:SF1">
    <property type="entry name" value="TRNA (CYTOSINE(38)-C(5))-METHYLTRANSFERASE"/>
    <property type="match status" value="1"/>
</dbReference>
<dbReference type="Gene3D" id="3.40.50.150">
    <property type="entry name" value="Vaccinia Virus protein VP39"/>
    <property type="match status" value="1"/>
</dbReference>
<evidence type="ECO:0000256" key="6">
    <source>
        <dbReference type="ARBA" id="ARBA00047422"/>
    </source>
</evidence>
<keyword evidence="5" id="KW-0680">Restriction system</keyword>
<evidence type="ECO:0000313" key="9">
    <source>
        <dbReference type="EMBL" id="SBS33367.1"/>
    </source>
</evidence>
<dbReference type="GO" id="GO:0009307">
    <property type="term" value="P:DNA restriction-modification system"/>
    <property type="evidence" value="ECO:0007669"/>
    <property type="project" value="UniProtKB-KW"/>
</dbReference>
<dbReference type="NCBIfam" id="TIGR00675">
    <property type="entry name" value="dcm"/>
    <property type="match status" value="1"/>
</dbReference>
<comment type="similarity">
    <text evidence="7 8">Belongs to the class I-like SAM-binding methyltransferase superfamily. C5-methyltransferase family.</text>
</comment>
<dbReference type="PRINTS" id="PR00105">
    <property type="entry name" value="C5METTRFRASE"/>
</dbReference>
<dbReference type="PROSITE" id="PS51679">
    <property type="entry name" value="SAM_MT_C5"/>
    <property type="match status" value="1"/>
</dbReference>
<dbReference type="InterPro" id="IPR029063">
    <property type="entry name" value="SAM-dependent_MTases_sf"/>
</dbReference>
<dbReference type="Proteomes" id="UP000092544">
    <property type="component" value="Unassembled WGS sequence"/>
</dbReference>
<reference evidence="9 10" key="1">
    <citation type="submission" date="2016-06" db="EMBL/GenBank/DDBJ databases">
        <authorList>
            <person name="Kjaerup R.B."/>
            <person name="Dalgaard T.S."/>
            <person name="Juul-Madsen H.R."/>
        </authorList>
    </citation>
    <scope>NUCLEOTIDE SEQUENCE [LARGE SCALE GENOMIC DNA]</scope>
    <source>
        <strain evidence="9 10">CECT 8886</strain>
    </source>
</reference>
<sequence>MHSVGPLAVNEIKTEFFSSRNSEPMKFIDLFAGLGGFHTGFANSGYECVFACEIEPHLRTLYKENYGIEPHGDITKVNEAEIPEHDVMCAGFPCQPFSLAGKKKGAECPASGRLIDHVIRIAKHHTPKFVVLENVPNVLTIAEGSFWAYLTSSFSEIGYTIHHKVISPVDIGIPQNRKRVFIVAIRNDLDVGSFEWPEITGLAKTSLLDILDENLEHKKLEPAKVDLLKHWQSLLNQLALDRLVCTSIVAPEFGATYPLNFDALSLKEIKQYKGAYGSDLSQCVSWEEVMALMPSYTRKNRAVSNWLLESVEFSRDLYQAKKYICDAWAEKIDKNYNSWQILEWRGIHTTMDIYEHVVQFRASGIRILKPHVAPSLISMTPTQIPIIPSQSRYMSAHEAAKLQNLHELPNLPETIVGAFKALGNAVNAKVIELIANNLKVWKTA</sequence>
<dbReference type="EC" id="2.1.1.37" evidence="1"/>
<keyword evidence="2 7" id="KW-0489">Methyltransferase</keyword>
<proteinExistence type="inferred from homology"/>
<dbReference type="GO" id="GO:0032259">
    <property type="term" value="P:methylation"/>
    <property type="evidence" value="ECO:0007669"/>
    <property type="project" value="UniProtKB-KW"/>
</dbReference>
<evidence type="ECO:0000256" key="8">
    <source>
        <dbReference type="RuleBase" id="RU000416"/>
    </source>
</evidence>
<dbReference type="STRING" id="1792290.MSP8886_02731"/>
<evidence type="ECO:0000256" key="2">
    <source>
        <dbReference type="ARBA" id="ARBA00022603"/>
    </source>
</evidence>
<evidence type="ECO:0000256" key="1">
    <source>
        <dbReference type="ARBA" id="ARBA00011975"/>
    </source>
</evidence>
<dbReference type="AlphaFoldDB" id="A0A1A8TLL0"/>
<dbReference type="PANTHER" id="PTHR46098">
    <property type="entry name" value="TRNA (CYTOSINE(38)-C(5))-METHYLTRANSFERASE"/>
    <property type="match status" value="1"/>
</dbReference>